<organism evidence="11 12">
    <name type="scientific">Ascobolus immersus RN42</name>
    <dbReference type="NCBI Taxonomy" id="1160509"/>
    <lineage>
        <taxon>Eukaryota</taxon>
        <taxon>Fungi</taxon>
        <taxon>Dikarya</taxon>
        <taxon>Ascomycota</taxon>
        <taxon>Pezizomycotina</taxon>
        <taxon>Pezizomycetes</taxon>
        <taxon>Pezizales</taxon>
        <taxon>Ascobolaceae</taxon>
        <taxon>Ascobolus</taxon>
    </lineage>
</organism>
<dbReference type="InterPro" id="IPR004839">
    <property type="entry name" value="Aminotransferase_I/II_large"/>
</dbReference>
<evidence type="ECO:0000259" key="10">
    <source>
        <dbReference type="Pfam" id="PF00155"/>
    </source>
</evidence>
<dbReference type="OrthoDB" id="691673at2759"/>
<dbReference type="AlphaFoldDB" id="A0A3N4I5F2"/>
<gene>
    <name evidence="11" type="ORF">BJ508DRAFT_209256</name>
</gene>
<evidence type="ECO:0000256" key="2">
    <source>
        <dbReference type="ARBA" id="ARBA00004496"/>
    </source>
</evidence>
<comment type="similarity">
    <text evidence="3">Belongs to the class-I pyridoxal-phosphate-dependent aminotransferase family.</text>
</comment>
<evidence type="ECO:0000256" key="4">
    <source>
        <dbReference type="ARBA" id="ARBA00022490"/>
    </source>
</evidence>
<protein>
    <recommendedName>
        <fullName evidence="9">aromatic-amino-acid transaminase</fullName>
        <ecNumber evidence="9">2.6.1.57</ecNumber>
    </recommendedName>
</protein>
<sequence length="543" mass="60544">MVAPPFPPTDVSLHAVTDTEAVPIADPSISLVEQIKLRRVKKGPFVAGIAAKTDSENFKDQEKNKDRPAAKRWGDLLTLESRSRKPSSLKAAAKFLAQEGLISLGGGLPSSDYFPFENIGAKVPTIGEFSEEETRVTGQEMTIGKHDVKEGKSVFDLSIALNYGQGTGSAQMLRWVTEHTEIVHDPPYKDWSCVLTPGSSYPLEQVYRMFGNRGDYVLYEEFTFATAVETAFPLGLRPCGVKVDAEGLLPSDLDEILSNWDEKARGAKKPVLLYTVPSGQNPTGATQSESRRREVYSVCQKHNLLIIEDEPYFFLQMDPYGETASAPTTNTEQFLKSLVPSLLSMDVDGRVIRLDSFSKVIAPGSRMGWVVASAEITERITRHNENSVQNPSGIAQVLMHRLLDETWGHEGYFEWLGYIRKEYTRRRNVILKACETYLAPLNGVATWVPPMAGMFLWIQIHPPAGCEDENDLQKIEQKIFDECINEKVLLTPGSWFMAEGKEQLKKNGKLFFRATYAAASEEAMVTAIERFSGALRSVFEIRG</sequence>
<keyword evidence="4" id="KW-0963">Cytoplasm</keyword>
<dbReference type="GO" id="GO:0030170">
    <property type="term" value="F:pyridoxal phosphate binding"/>
    <property type="evidence" value="ECO:0007669"/>
    <property type="project" value="InterPro"/>
</dbReference>
<dbReference type="PANTHER" id="PTHR42790:SF21">
    <property type="entry name" value="AROMATIC_AMINOADIPATE AMINOTRANSFERASE 1"/>
    <property type="match status" value="1"/>
</dbReference>
<evidence type="ECO:0000256" key="9">
    <source>
        <dbReference type="ARBA" id="ARBA00067014"/>
    </source>
</evidence>
<comment type="catalytic activity">
    <reaction evidence="8">
        <text>an aromatic L-alpha-amino acid + 2-oxoglutarate = an aromatic oxo-acid + L-glutamate</text>
        <dbReference type="Rhea" id="RHEA:17533"/>
        <dbReference type="ChEBI" id="CHEBI:16810"/>
        <dbReference type="ChEBI" id="CHEBI:29985"/>
        <dbReference type="ChEBI" id="CHEBI:73309"/>
        <dbReference type="ChEBI" id="CHEBI:84824"/>
        <dbReference type="EC" id="2.6.1.57"/>
    </reaction>
</comment>
<dbReference type="GO" id="GO:0006571">
    <property type="term" value="P:tyrosine biosynthetic process"/>
    <property type="evidence" value="ECO:0007669"/>
    <property type="project" value="TreeGrafter"/>
</dbReference>
<dbReference type="GO" id="GO:0005737">
    <property type="term" value="C:cytoplasm"/>
    <property type="evidence" value="ECO:0007669"/>
    <property type="project" value="UniProtKB-SubCell"/>
</dbReference>
<dbReference type="GO" id="GO:0009074">
    <property type="term" value="P:aromatic amino acid family catabolic process"/>
    <property type="evidence" value="ECO:0007669"/>
    <property type="project" value="TreeGrafter"/>
</dbReference>
<keyword evidence="6 11" id="KW-0808">Transferase</keyword>
<name>A0A3N4I5F2_ASCIM</name>
<evidence type="ECO:0000256" key="1">
    <source>
        <dbReference type="ARBA" id="ARBA00001933"/>
    </source>
</evidence>
<evidence type="ECO:0000256" key="3">
    <source>
        <dbReference type="ARBA" id="ARBA00007441"/>
    </source>
</evidence>
<evidence type="ECO:0000256" key="6">
    <source>
        <dbReference type="ARBA" id="ARBA00022679"/>
    </source>
</evidence>
<accession>A0A3N4I5F2</accession>
<keyword evidence="5" id="KW-0032">Aminotransferase</keyword>
<dbReference type="EMBL" id="ML119680">
    <property type="protein sequence ID" value="RPA81299.1"/>
    <property type="molecule type" value="Genomic_DNA"/>
</dbReference>
<dbReference type="CDD" id="cd00609">
    <property type="entry name" value="AAT_like"/>
    <property type="match status" value="1"/>
</dbReference>
<keyword evidence="12" id="KW-1185">Reference proteome</keyword>
<comment type="cofactor">
    <cofactor evidence="1">
        <name>pyridoxal 5'-phosphate</name>
        <dbReference type="ChEBI" id="CHEBI:597326"/>
    </cofactor>
</comment>
<evidence type="ECO:0000256" key="7">
    <source>
        <dbReference type="ARBA" id="ARBA00022898"/>
    </source>
</evidence>
<keyword evidence="7" id="KW-0663">Pyridoxal phosphate</keyword>
<dbReference type="GO" id="GO:0047536">
    <property type="term" value="F:2-aminoadipate transaminase activity"/>
    <property type="evidence" value="ECO:0007669"/>
    <property type="project" value="TreeGrafter"/>
</dbReference>
<dbReference type="STRING" id="1160509.A0A3N4I5F2"/>
<comment type="subcellular location">
    <subcellularLocation>
        <location evidence="2">Cytoplasm</location>
    </subcellularLocation>
</comment>
<dbReference type="EC" id="2.6.1.57" evidence="9"/>
<proteinExistence type="inferred from homology"/>
<dbReference type="InterPro" id="IPR050859">
    <property type="entry name" value="Class-I_PLP-dep_aminotransf"/>
</dbReference>
<evidence type="ECO:0000256" key="5">
    <source>
        <dbReference type="ARBA" id="ARBA00022576"/>
    </source>
</evidence>
<dbReference type="GO" id="GO:0008793">
    <property type="term" value="F:aromatic-amino-acid transaminase activity"/>
    <property type="evidence" value="ECO:0007669"/>
    <property type="project" value="TreeGrafter"/>
</dbReference>
<dbReference type="PANTHER" id="PTHR42790">
    <property type="entry name" value="AMINOTRANSFERASE"/>
    <property type="match status" value="1"/>
</dbReference>
<dbReference type="InterPro" id="IPR015424">
    <property type="entry name" value="PyrdxlP-dep_Trfase"/>
</dbReference>
<dbReference type="SUPFAM" id="SSF53383">
    <property type="entry name" value="PLP-dependent transferases"/>
    <property type="match status" value="1"/>
</dbReference>
<dbReference type="Gene3D" id="3.40.640.10">
    <property type="entry name" value="Type I PLP-dependent aspartate aminotransferase-like (Major domain)"/>
    <property type="match status" value="1"/>
</dbReference>
<dbReference type="InterPro" id="IPR015421">
    <property type="entry name" value="PyrdxlP-dep_Trfase_major"/>
</dbReference>
<evidence type="ECO:0000313" key="12">
    <source>
        <dbReference type="Proteomes" id="UP000275078"/>
    </source>
</evidence>
<dbReference type="FunFam" id="3.40.640.10:FF:000074">
    <property type="entry name" value="Aromatic amino acid aminotransferase"/>
    <property type="match status" value="1"/>
</dbReference>
<evidence type="ECO:0000313" key="11">
    <source>
        <dbReference type="EMBL" id="RPA81299.1"/>
    </source>
</evidence>
<dbReference type="Proteomes" id="UP000275078">
    <property type="component" value="Unassembled WGS sequence"/>
</dbReference>
<dbReference type="Pfam" id="PF00155">
    <property type="entry name" value="Aminotran_1_2"/>
    <property type="match status" value="1"/>
</dbReference>
<reference evidence="11 12" key="1">
    <citation type="journal article" date="2018" name="Nat. Ecol. Evol.">
        <title>Pezizomycetes genomes reveal the molecular basis of ectomycorrhizal truffle lifestyle.</title>
        <authorList>
            <person name="Murat C."/>
            <person name="Payen T."/>
            <person name="Noel B."/>
            <person name="Kuo A."/>
            <person name="Morin E."/>
            <person name="Chen J."/>
            <person name="Kohler A."/>
            <person name="Krizsan K."/>
            <person name="Balestrini R."/>
            <person name="Da Silva C."/>
            <person name="Montanini B."/>
            <person name="Hainaut M."/>
            <person name="Levati E."/>
            <person name="Barry K.W."/>
            <person name="Belfiori B."/>
            <person name="Cichocki N."/>
            <person name="Clum A."/>
            <person name="Dockter R.B."/>
            <person name="Fauchery L."/>
            <person name="Guy J."/>
            <person name="Iotti M."/>
            <person name="Le Tacon F."/>
            <person name="Lindquist E.A."/>
            <person name="Lipzen A."/>
            <person name="Malagnac F."/>
            <person name="Mello A."/>
            <person name="Molinier V."/>
            <person name="Miyauchi S."/>
            <person name="Poulain J."/>
            <person name="Riccioni C."/>
            <person name="Rubini A."/>
            <person name="Sitrit Y."/>
            <person name="Splivallo R."/>
            <person name="Traeger S."/>
            <person name="Wang M."/>
            <person name="Zifcakova L."/>
            <person name="Wipf D."/>
            <person name="Zambonelli A."/>
            <person name="Paolocci F."/>
            <person name="Nowrousian M."/>
            <person name="Ottonello S."/>
            <person name="Baldrian P."/>
            <person name="Spatafora J.W."/>
            <person name="Henrissat B."/>
            <person name="Nagy L.G."/>
            <person name="Aury J.M."/>
            <person name="Wincker P."/>
            <person name="Grigoriev I.V."/>
            <person name="Bonfante P."/>
            <person name="Martin F.M."/>
        </authorList>
    </citation>
    <scope>NUCLEOTIDE SEQUENCE [LARGE SCALE GENOMIC DNA]</scope>
    <source>
        <strain evidence="11 12">RN42</strain>
    </source>
</reference>
<dbReference type="GO" id="GO:0019878">
    <property type="term" value="P:lysine biosynthetic process via aminoadipic acid"/>
    <property type="evidence" value="ECO:0007669"/>
    <property type="project" value="TreeGrafter"/>
</dbReference>
<feature type="domain" description="Aminotransferase class I/classII large" evidence="10">
    <location>
        <begin position="193"/>
        <end position="531"/>
    </location>
</feature>
<evidence type="ECO:0000256" key="8">
    <source>
        <dbReference type="ARBA" id="ARBA00051993"/>
    </source>
</evidence>